<organism evidence="1 2">
    <name type="scientific">Oncorhynchus mykiss</name>
    <name type="common">Rainbow trout</name>
    <name type="synonym">Salmo gairdneri</name>
    <dbReference type="NCBI Taxonomy" id="8022"/>
    <lineage>
        <taxon>Eukaryota</taxon>
        <taxon>Metazoa</taxon>
        <taxon>Chordata</taxon>
        <taxon>Craniata</taxon>
        <taxon>Vertebrata</taxon>
        <taxon>Euteleostomi</taxon>
        <taxon>Actinopterygii</taxon>
        <taxon>Neopterygii</taxon>
        <taxon>Teleostei</taxon>
        <taxon>Protacanthopterygii</taxon>
        <taxon>Salmoniformes</taxon>
        <taxon>Salmonidae</taxon>
        <taxon>Salmoninae</taxon>
        <taxon>Oncorhynchus</taxon>
    </lineage>
</organism>
<dbReference type="GO" id="GO:0016020">
    <property type="term" value="C:membrane"/>
    <property type="evidence" value="ECO:0007669"/>
    <property type="project" value="InterPro"/>
</dbReference>
<protein>
    <submittedName>
        <fullName evidence="1">Uncharacterized protein</fullName>
    </submittedName>
</protein>
<dbReference type="Pfam" id="PF15108">
    <property type="entry name" value="TMEM37"/>
    <property type="match status" value="1"/>
</dbReference>
<dbReference type="InterPro" id="IPR029372">
    <property type="entry name" value="Tmem37"/>
</dbReference>
<dbReference type="GO" id="GO:0005244">
    <property type="term" value="F:voltage-gated monoatomic ion channel activity"/>
    <property type="evidence" value="ECO:0007669"/>
    <property type="project" value="InterPro"/>
</dbReference>
<dbReference type="Ensembl" id="ENSOMYT00000154121.1">
    <property type="protein sequence ID" value="ENSOMYP00000138107.1"/>
    <property type="gene ID" value="ENSOMYG00000068737.1"/>
</dbReference>
<dbReference type="AlphaFoldDB" id="A0A8L0DTR2"/>
<dbReference type="GeneTree" id="ENSGT01000000220848"/>
<accession>A0A8L0DTR2</accession>
<dbReference type="GO" id="GO:0005262">
    <property type="term" value="F:calcium channel activity"/>
    <property type="evidence" value="ECO:0007669"/>
    <property type="project" value="InterPro"/>
</dbReference>
<reference evidence="1" key="1">
    <citation type="submission" date="2020-07" db="EMBL/GenBank/DDBJ databases">
        <title>A long reads based de novo assembly of the rainbow trout Arlee double haploid line genome.</title>
        <authorList>
            <person name="Gao G."/>
            <person name="Palti Y."/>
        </authorList>
    </citation>
    <scope>NUCLEOTIDE SEQUENCE [LARGE SCALE GENOMIC DNA]</scope>
</reference>
<dbReference type="Proteomes" id="UP000694395">
    <property type="component" value="Chromosome 22"/>
</dbReference>
<sequence>MLSAGDVIVFVALLWQHTSPLGFTLTFWCQFTVMFLLSLNSGGSCPSHSHVGITHLQRR</sequence>
<name>A0A8L0DTR2_ONCMY</name>
<keyword evidence="2" id="KW-1185">Reference proteome</keyword>
<evidence type="ECO:0000313" key="2">
    <source>
        <dbReference type="Proteomes" id="UP000694395"/>
    </source>
</evidence>
<proteinExistence type="predicted"/>
<reference evidence="1" key="3">
    <citation type="submission" date="2025-09" db="UniProtKB">
        <authorList>
            <consortium name="Ensembl"/>
        </authorList>
    </citation>
    <scope>IDENTIFICATION</scope>
</reference>
<reference evidence="1" key="2">
    <citation type="submission" date="2025-08" db="UniProtKB">
        <authorList>
            <consortium name="Ensembl"/>
        </authorList>
    </citation>
    <scope>IDENTIFICATION</scope>
</reference>
<evidence type="ECO:0000313" key="1">
    <source>
        <dbReference type="Ensembl" id="ENSOMYP00000138107.1"/>
    </source>
</evidence>